<dbReference type="EMBL" id="JAUIZM010000007">
    <property type="protein sequence ID" value="KAK1376836.1"/>
    <property type="molecule type" value="Genomic_DNA"/>
</dbReference>
<evidence type="ECO:0000313" key="8">
    <source>
        <dbReference type="EMBL" id="KAK1376836.1"/>
    </source>
</evidence>
<dbReference type="SUPFAM" id="SSF81383">
    <property type="entry name" value="F-box domain"/>
    <property type="match status" value="1"/>
</dbReference>
<evidence type="ECO:0000256" key="2">
    <source>
        <dbReference type="ARBA" id="ARBA00022670"/>
    </source>
</evidence>
<dbReference type="InterPro" id="IPR013187">
    <property type="entry name" value="F-box-assoc_dom_typ3"/>
</dbReference>
<evidence type="ECO:0000256" key="5">
    <source>
        <dbReference type="ARBA" id="ARBA00022833"/>
    </source>
</evidence>
<evidence type="ECO:0000256" key="3">
    <source>
        <dbReference type="ARBA" id="ARBA00022723"/>
    </source>
</evidence>
<feature type="domain" description="F-box" evidence="7">
    <location>
        <begin position="711"/>
        <end position="751"/>
    </location>
</feature>
<dbReference type="SMART" id="SM00256">
    <property type="entry name" value="FBOX"/>
    <property type="match status" value="1"/>
</dbReference>
<keyword evidence="6" id="KW-0482">Metalloprotease</keyword>
<dbReference type="InterPro" id="IPR001810">
    <property type="entry name" value="F-box_dom"/>
</dbReference>
<evidence type="ECO:0000256" key="6">
    <source>
        <dbReference type="ARBA" id="ARBA00023049"/>
    </source>
</evidence>
<dbReference type="InterPro" id="IPR051156">
    <property type="entry name" value="Mito/Outer_Membr_Metalloprot"/>
</dbReference>
<accession>A0AAD8I0T5</accession>
<evidence type="ECO:0000256" key="1">
    <source>
        <dbReference type="ARBA" id="ARBA00001947"/>
    </source>
</evidence>
<dbReference type="PANTHER" id="PTHR22726:SF1">
    <property type="entry name" value="METALLOENDOPEPTIDASE OMA1, MITOCHONDRIAL"/>
    <property type="match status" value="1"/>
</dbReference>
<reference evidence="8" key="2">
    <citation type="submission" date="2023-05" db="EMBL/GenBank/DDBJ databases">
        <authorList>
            <person name="Schelkunov M.I."/>
        </authorList>
    </citation>
    <scope>NUCLEOTIDE SEQUENCE</scope>
    <source>
        <strain evidence="8">Hsosn_3</strain>
        <tissue evidence="8">Leaf</tissue>
    </source>
</reference>
<dbReference type="AlphaFoldDB" id="A0AAD8I0T5"/>
<dbReference type="GO" id="GO:0051603">
    <property type="term" value="P:proteolysis involved in protein catabolic process"/>
    <property type="evidence" value="ECO:0007669"/>
    <property type="project" value="TreeGrafter"/>
</dbReference>
<keyword evidence="5" id="KW-0862">Zinc</keyword>
<keyword evidence="9" id="KW-1185">Reference proteome</keyword>
<keyword evidence="3" id="KW-0479">Metal-binding</keyword>
<evidence type="ECO:0000256" key="4">
    <source>
        <dbReference type="ARBA" id="ARBA00022801"/>
    </source>
</evidence>
<dbReference type="GO" id="GO:0004222">
    <property type="term" value="F:metalloendopeptidase activity"/>
    <property type="evidence" value="ECO:0007669"/>
    <property type="project" value="InterPro"/>
</dbReference>
<keyword evidence="4" id="KW-0378">Hydrolase</keyword>
<evidence type="ECO:0000313" key="9">
    <source>
        <dbReference type="Proteomes" id="UP001237642"/>
    </source>
</evidence>
<comment type="caution">
    <text evidence="8">The sequence shown here is derived from an EMBL/GenBank/DDBJ whole genome shotgun (WGS) entry which is preliminary data.</text>
</comment>
<dbReference type="InterPro" id="IPR001915">
    <property type="entry name" value="Peptidase_M48"/>
</dbReference>
<dbReference type="GO" id="GO:0046872">
    <property type="term" value="F:metal ion binding"/>
    <property type="evidence" value="ECO:0007669"/>
    <property type="project" value="UniProtKB-KW"/>
</dbReference>
<organism evidence="8 9">
    <name type="scientific">Heracleum sosnowskyi</name>
    <dbReference type="NCBI Taxonomy" id="360622"/>
    <lineage>
        <taxon>Eukaryota</taxon>
        <taxon>Viridiplantae</taxon>
        <taxon>Streptophyta</taxon>
        <taxon>Embryophyta</taxon>
        <taxon>Tracheophyta</taxon>
        <taxon>Spermatophyta</taxon>
        <taxon>Magnoliopsida</taxon>
        <taxon>eudicotyledons</taxon>
        <taxon>Gunneridae</taxon>
        <taxon>Pentapetalae</taxon>
        <taxon>asterids</taxon>
        <taxon>campanulids</taxon>
        <taxon>Apiales</taxon>
        <taxon>Apiaceae</taxon>
        <taxon>Apioideae</taxon>
        <taxon>apioid superclade</taxon>
        <taxon>Tordylieae</taxon>
        <taxon>Tordyliinae</taxon>
        <taxon>Heracleum</taxon>
    </lineage>
</organism>
<dbReference type="Pfam" id="PF01435">
    <property type="entry name" value="Peptidase_M48"/>
    <property type="match status" value="1"/>
</dbReference>
<dbReference type="NCBIfam" id="TIGR01640">
    <property type="entry name" value="F_box_assoc_1"/>
    <property type="match status" value="1"/>
</dbReference>
<dbReference type="InterPro" id="IPR017451">
    <property type="entry name" value="F-box-assoc_interact_dom"/>
</dbReference>
<sequence>MLLNTTLSMNELFGSEAKHSSFTGYSSFPSKISDAKYSNFPWHSSSPSRNSFFPSCSSQSADSVIHKFRYIFKHGPYDLGFKNKHAGIDHDQVGTKCRTKLASYKSSILKFLYSMKPENCSAPNILCNLNHYSVPSPSAAASGISTSLKRTSCFLLSLAALRHYHNHGRLPLKPTQIMFYKAQLARCIKHVNHHRTIYMVGLGFTIVLATLWETVPYSNRKHLVIIPASKEKSFGYYISKMERVYYKILPLDHPHSVRARSISNKILQALQSDLKIKQMNDLEFGSMNINGNFDEEKQVKLPWWRRTKFSTRHLEGLNWEVVVSDEYSANAHCIPGGRIVVNKGLLQRYTSDAEIAAVISHEVGHVVARHTAEDFTKILLFVIGMLIILLGSAGRSPPPHPLGIKMLGGLILNPGFRRREKEADYIGMLLMASAGYDPRVAPKMHEMLDNNKDSDSKYSDLFSTHPSGKKRSEALSKPKVMKEAMTRFSKATERRLSLHSRSSNKYLLFSLLPPQYMSLHFDDKQQCKEYFDLQFPQNMLENFGMYSYKGSIVYETCNGIICLSAELMQEVYVWNPALRVFDVLPNCPIPTNDSLTTRSTTGLAFRYLAKTNDYKLIKCEKYSSTDTGDEFYVYVYSLSSDSWKTVKKGNCRGNSCEKVSKSVVVNGLAYWLFATEVKLFLTDVLNPLVTVVLKRPTILELIKATAGAASLCEDVMMEILIRLPVKSILRFRCVQKYWCSLIQSPYLKALHSRRQSNMKKGELIYETSNGLICVSATETNKLCLWNPIIRKFKTLPDSPLPTVPDSPVVPFHILLCSGFYTVPVAFTEGLAFGYLAKSNDYKVIKLDRYFGGPVSALFYVHVYSPSTNHIWVLENEQEIWKMITSLQLKQWPMGFRNNGYDYKFWSKKEAEEFVDDDSLVLDALA</sequence>
<dbReference type="InterPro" id="IPR006527">
    <property type="entry name" value="F-box-assoc_dom_typ1"/>
</dbReference>
<evidence type="ECO:0000259" key="7">
    <source>
        <dbReference type="SMART" id="SM00256"/>
    </source>
</evidence>
<dbReference type="Pfam" id="PF00646">
    <property type="entry name" value="F-box"/>
    <property type="match status" value="1"/>
</dbReference>
<comment type="cofactor">
    <cofactor evidence="1">
        <name>Zn(2+)</name>
        <dbReference type="ChEBI" id="CHEBI:29105"/>
    </cofactor>
</comment>
<dbReference type="PANTHER" id="PTHR22726">
    <property type="entry name" value="METALLOENDOPEPTIDASE OMA1"/>
    <property type="match status" value="1"/>
</dbReference>
<dbReference type="Pfam" id="PF08268">
    <property type="entry name" value="FBA_3"/>
    <property type="match status" value="1"/>
</dbReference>
<protein>
    <recommendedName>
        <fullName evidence="7">F-box domain-containing protein</fullName>
    </recommendedName>
</protein>
<name>A0AAD8I0T5_9APIA</name>
<reference evidence="8" key="1">
    <citation type="submission" date="2023-02" db="EMBL/GenBank/DDBJ databases">
        <title>Genome of toxic invasive species Heracleum sosnowskyi carries increased number of genes despite the absence of recent whole-genome duplications.</title>
        <authorList>
            <person name="Schelkunov M."/>
            <person name="Shtratnikova V."/>
            <person name="Makarenko M."/>
            <person name="Klepikova A."/>
            <person name="Omelchenko D."/>
            <person name="Novikova G."/>
            <person name="Obukhova E."/>
            <person name="Bogdanov V."/>
            <person name="Penin A."/>
            <person name="Logacheva M."/>
        </authorList>
    </citation>
    <scope>NUCLEOTIDE SEQUENCE</scope>
    <source>
        <strain evidence="8">Hsosn_3</strain>
        <tissue evidence="8">Leaf</tissue>
    </source>
</reference>
<dbReference type="Gene3D" id="3.30.2010.10">
    <property type="entry name" value="Metalloproteases ('zincins'), catalytic domain"/>
    <property type="match status" value="1"/>
</dbReference>
<dbReference type="GO" id="GO:0016020">
    <property type="term" value="C:membrane"/>
    <property type="evidence" value="ECO:0007669"/>
    <property type="project" value="TreeGrafter"/>
</dbReference>
<dbReference type="InterPro" id="IPR036047">
    <property type="entry name" value="F-box-like_dom_sf"/>
</dbReference>
<gene>
    <name evidence="8" type="ORF">POM88_033029</name>
</gene>
<dbReference type="Pfam" id="PF07734">
    <property type="entry name" value="FBA_1"/>
    <property type="match status" value="1"/>
</dbReference>
<dbReference type="Proteomes" id="UP001237642">
    <property type="component" value="Unassembled WGS sequence"/>
</dbReference>
<proteinExistence type="predicted"/>
<dbReference type="CDD" id="cd22157">
    <property type="entry name" value="F-box_AtFBW1-like"/>
    <property type="match status" value="1"/>
</dbReference>
<keyword evidence="2" id="KW-0645">Protease</keyword>
<dbReference type="CDD" id="cd07331">
    <property type="entry name" value="M48C_Oma1_like"/>
    <property type="match status" value="1"/>
</dbReference>